<organism evidence="1 2">
    <name type="scientific">Desulfomarina profundi</name>
    <dbReference type="NCBI Taxonomy" id="2772557"/>
    <lineage>
        <taxon>Bacteria</taxon>
        <taxon>Pseudomonadati</taxon>
        <taxon>Thermodesulfobacteriota</taxon>
        <taxon>Desulfobulbia</taxon>
        <taxon>Desulfobulbales</taxon>
        <taxon>Desulfobulbaceae</taxon>
        <taxon>Desulfomarina</taxon>
    </lineage>
</organism>
<gene>
    <name evidence="1" type="ORF">DGMP_00130</name>
</gene>
<keyword evidence="2" id="KW-1185">Reference proteome</keyword>
<protein>
    <submittedName>
        <fullName evidence="1">Uncharacterized protein</fullName>
    </submittedName>
</protein>
<sequence>MITENELNLTLEDYDKAFTEVSFLLDMFVETITIFVGKSTPSLAVAAGRKMAVNLPVYLTDNSPEQVIQELVRVFSMQELELSGHFDGTEAAITINQCPIGSVCENRKMEIDGQTCQMFHYYIAGIVAELVGMPVRPRTVSTGEQCTFNLVFSGLKRR</sequence>
<evidence type="ECO:0000313" key="2">
    <source>
        <dbReference type="Proteomes" id="UP000826725"/>
    </source>
</evidence>
<dbReference type="AlphaFoldDB" id="A0A8D5FF34"/>
<proteinExistence type="predicted"/>
<dbReference type="Proteomes" id="UP000826725">
    <property type="component" value="Chromosome"/>
</dbReference>
<reference evidence="1" key="1">
    <citation type="submission" date="2020-09" db="EMBL/GenBank/DDBJ databases">
        <title>Desulfogranum mesoprofundum gen. nov., sp. nov., a novel mesophilic, sulfate-reducing chemolithoautotroph isolated from a deep-sea hydrothermal vent chimney in the Suiyo Seamount.</title>
        <authorList>
            <person name="Hashimoto Y."/>
            <person name="Nakagawa S."/>
        </authorList>
    </citation>
    <scope>NUCLEOTIDE SEQUENCE</scope>
    <source>
        <strain evidence="1">KT2</strain>
    </source>
</reference>
<dbReference type="RefSeq" id="WP_228855561.1">
    <property type="nucleotide sequence ID" value="NZ_AP024086.1"/>
</dbReference>
<dbReference type="KEGG" id="dbk:DGMP_00130"/>
<dbReference type="EMBL" id="AP024086">
    <property type="protein sequence ID" value="BCL59320.1"/>
    <property type="molecule type" value="Genomic_DNA"/>
</dbReference>
<name>A0A8D5FF34_9BACT</name>
<evidence type="ECO:0000313" key="1">
    <source>
        <dbReference type="EMBL" id="BCL59320.1"/>
    </source>
</evidence>
<accession>A0A8D5FF34</accession>